<dbReference type="HOGENOM" id="CLU_013016_1_1_11"/>
<dbReference type="SUPFAM" id="SSF81345">
    <property type="entry name" value="ABC transporter involved in vitamin B12 uptake, BtuC"/>
    <property type="match status" value="1"/>
</dbReference>
<evidence type="ECO:0000256" key="6">
    <source>
        <dbReference type="ARBA" id="ARBA00022989"/>
    </source>
</evidence>
<dbReference type="InterPro" id="IPR037294">
    <property type="entry name" value="ABC_BtuC-like"/>
</dbReference>
<proteinExistence type="inferred from homology"/>
<keyword evidence="4" id="KW-1003">Cell membrane</keyword>
<evidence type="ECO:0000256" key="4">
    <source>
        <dbReference type="ARBA" id="ARBA00022475"/>
    </source>
</evidence>
<evidence type="ECO:0000256" key="3">
    <source>
        <dbReference type="ARBA" id="ARBA00022448"/>
    </source>
</evidence>
<evidence type="ECO:0000313" key="9">
    <source>
        <dbReference type="Proteomes" id="UP000030300"/>
    </source>
</evidence>
<keyword evidence="5" id="KW-0812">Transmembrane</keyword>
<dbReference type="EMBL" id="CP009896">
    <property type="protein sequence ID" value="AJR18742.1"/>
    <property type="molecule type" value="Genomic_DNA"/>
</dbReference>
<evidence type="ECO:0000313" key="8">
    <source>
        <dbReference type="EMBL" id="AJR18742.1"/>
    </source>
</evidence>
<dbReference type="PANTHER" id="PTHR30472:SF24">
    <property type="entry name" value="FERRIC ENTEROBACTIN TRANSPORT SYSTEM PERMEASE PROTEIN FEPG"/>
    <property type="match status" value="1"/>
</dbReference>
<sequence length="320" mass="32196">MAALAVLVLVLLLASLRLGDYTVGWGALADTLRGDPPDRITRFFVLERRLPRALVALVVGAGLATAGAVFQAVTRNPLASPDVIGVTSGASAGAVVVLLVLGGSATAASWGALAGALLVALLVGGLTVRSGLQGGRLILLGIAFGALASSVVAYLLTQVFVASAVTAQTWLTGTLQGRGWAELRPVALVLLVVLPVVLGHSSALRILELGDDVARSLGVRVDAVRGTLLALGTVLVAAAVATAGPISFVALVAPHVARLLTGTAAILPAALTGACLLAAADLVALYAFPVAVPVGVVTVTLGGIFFVLLLWREGRRSAAR</sequence>
<dbReference type="CDD" id="cd06550">
    <property type="entry name" value="TM_ABC_iron-siderophores_like"/>
    <property type="match status" value="1"/>
</dbReference>
<accession>A0A0C5XMQ1</accession>
<dbReference type="InterPro" id="IPR000522">
    <property type="entry name" value="ABC_transptr_permease_BtuC"/>
</dbReference>
<comment type="subcellular location">
    <subcellularLocation>
        <location evidence="1">Cell membrane</location>
        <topology evidence="1">Multi-pass membrane protein</topology>
    </subcellularLocation>
</comment>
<dbReference type="Gene3D" id="1.10.3470.10">
    <property type="entry name" value="ABC transporter involved in vitamin B12 uptake, BtuC"/>
    <property type="match status" value="1"/>
</dbReference>
<keyword evidence="7" id="KW-0472">Membrane</keyword>
<reference evidence="8 9" key="1">
    <citation type="journal article" date="2015" name="Genome Announc.">
        <title>Complete Genome Sequence of Steroid-Transforming Nocardioides simplex VKM Ac-2033D.</title>
        <authorList>
            <person name="Shtratnikova V.Y."/>
            <person name="Schelkunov M.I."/>
            <person name="Pekov Y.A."/>
            <person name="Fokina V.V."/>
            <person name="Logacheva M.D."/>
            <person name="Sokolov S.L."/>
            <person name="Bragin E.Y."/>
            <person name="Ashapkin V.V."/>
            <person name="Donova M.V."/>
        </authorList>
    </citation>
    <scope>NUCLEOTIDE SEQUENCE [LARGE SCALE GENOMIC DNA]</scope>
    <source>
        <strain evidence="8 9">VKM Ac-2033D</strain>
    </source>
</reference>
<evidence type="ECO:0000256" key="2">
    <source>
        <dbReference type="ARBA" id="ARBA00007935"/>
    </source>
</evidence>
<keyword evidence="3" id="KW-0813">Transport</keyword>
<dbReference type="Pfam" id="PF01032">
    <property type="entry name" value="FecCD"/>
    <property type="match status" value="1"/>
</dbReference>
<dbReference type="GO" id="GO:0005886">
    <property type="term" value="C:plasma membrane"/>
    <property type="evidence" value="ECO:0007669"/>
    <property type="project" value="UniProtKB-SubCell"/>
</dbReference>
<comment type="similarity">
    <text evidence="2">Belongs to the binding-protein-dependent transport system permease family. FecCD subfamily.</text>
</comment>
<dbReference type="PANTHER" id="PTHR30472">
    <property type="entry name" value="FERRIC ENTEROBACTIN TRANSPORT SYSTEM PERMEASE PROTEIN"/>
    <property type="match status" value="1"/>
</dbReference>
<evidence type="ECO:0000256" key="1">
    <source>
        <dbReference type="ARBA" id="ARBA00004651"/>
    </source>
</evidence>
<gene>
    <name evidence="8" type="ORF">KR76_23855</name>
</gene>
<keyword evidence="6" id="KW-1133">Transmembrane helix</keyword>
<name>A0A0C5XMQ1_NOCSI</name>
<dbReference type="GO" id="GO:0022857">
    <property type="term" value="F:transmembrane transporter activity"/>
    <property type="evidence" value="ECO:0007669"/>
    <property type="project" value="InterPro"/>
</dbReference>
<dbReference type="GO" id="GO:0033214">
    <property type="term" value="P:siderophore-iron import into cell"/>
    <property type="evidence" value="ECO:0007669"/>
    <property type="project" value="TreeGrafter"/>
</dbReference>
<protein>
    <submittedName>
        <fullName evidence="8">ABC-type Fe3+-siderophore transport system, permease 2 component</fullName>
    </submittedName>
</protein>
<dbReference type="Proteomes" id="UP000030300">
    <property type="component" value="Chromosome"/>
</dbReference>
<dbReference type="KEGG" id="psim:KR76_23855"/>
<evidence type="ECO:0000256" key="7">
    <source>
        <dbReference type="ARBA" id="ARBA00023136"/>
    </source>
</evidence>
<dbReference type="AlphaFoldDB" id="A0A0C5XMQ1"/>
<dbReference type="STRING" id="2045.KR76_23855"/>
<keyword evidence="9" id="KW-1185">Reference proteome</keyword>
<organism evidence="8 9">
    <name type="scientific">Nocardioides simplex</name>
    <name type="common">Arthrobacter simplex</name>
    <dbReference type="NCBI Taxonomy" id="2045"/>
    <lineage>
        <taxon>Bacteria</taxon>
        <taxon>Bacillati</taxon>
        <taxon>Actinomycetota</taxon>
        <taxon>Actinomycetes</taxon>
        <taxon>Propionibacteriales</taxon>
        <taxon>Nocardioidaceae</taxon>
        <taxon>Pimelobacter</taxon>
    </lineage>
</organism>
<evidence type="ECO:0000256" key="5">
    <source>
        <dbReference type="ARBA" id="ARBA00022692"/>
    </source>
</evidence>